<dbReference type="InterPro" id="IPR029062">
    <property type="entry name" value="Class_I_gatase-like"/>
</dbReference>
<evidence type="ECO:0000313" key="2">
    <source>
        <dbReference type="EMBL" id="SUH12924.1"/>
    </source>
</evidence>
<protein>
    <submittedName>
        <fullName evidence="2">Protein of uncharacterized function (DUF1355)</fullName>
    </submittedName>
</protein>
<feature type="domain" description="Putative glutamine amidotransferase" evidence="1">
    <location>
        <begin position="10"/>
        <end position="51"/>
    </location>
</feature>
<dbReference type="AlphaFoldDB" id="A0A379W189"/>
<reference evidence="2 3" key="1">
    <citation type="submission" date="2018-06" db="EMBL/GenBank/DDBJ databases">
        <authorList>
            <consortium name="Pathogen Informatics"/>
            <person name="Doyle S."/>
        </authorList>
    </citation>
    <scope>NUCLEOTIDE SEQUENCE [LARGE SCALE GENOMIC DNA]</scope>
    <source>
        <strain evidence="2 3">NCTC8258</strain>
    </source>
</reference>
<dbReference type="SUPFAM" id="SSF52317">
    <property type="entry name" value="Class I glutamine amidotransferase-like"/>
    <property type="match status" value="1"/>
</dbReference>
<dbReference type="Gene3D" id="3.40.50.880">
    <property type="match status" value="1"/>
</dbReference>
<evidence type="ECO:0000313" key="3">
    <source>
        <dbReference type="Proteomes" id="UP000255509"/>
    </source>
</evidence>
<organism evidence="2 3">
    <name type="scientific">Salmonella enterica I</name>
    <dbReference type="NCBI Taxonomy" id="59201"/>
    <lineage>
        <taxon>Bacteria</taxon>
        <taxon>Pseudomonadati</taxon>
        <taxon>Pseudomonadota</taxon>
        <taxon>Gammaproteobacteria</taxon>
        <taxon>Enterobacterales</taxon>
        <taxon>Enterobacteriaceae</taxon>
        <taxon>Salmonella</taxon>
    </lineage>
</organism>
<sequence>MILITCLPNTVQIAFPESIDELNRYDVIVISDIGSNTFLLQNETFYQLKIKQTLWSPLKSTSKMAVDYS</sequence>
<evidence type="ECO:0000259" key="1">
    <source>
        <dbReference type="Pfam" id="PF07090"/>
    </source>
</evidence>
<dbReference type="InterPro" id="IPR010768">
    <property type="entry name" value="GATase1-like"/>
</dbReference>
<gene>
    <name evidence="2" type="primary">SBOV36161_2</name>
    <name evidence="2" type="ORF">NCTC8258_00543</name>
</gene>
<name>A0A379W189_SALET</name>
<accession>A0A379W189</accession>
<dbReference type="Pfam" id="PF07090">
    <property type="entry name" value="GATase1_like"/>
    <property type="match status" value="1"/>
</dbReference>
<dbReference type="Proteomes" id="UP000255509">
    <property type="component" value="Unassembled WGS sequence"/>
</dbReference>
<proteinExistence type="predicted"/>
<dbReference type="EMBL" id="UGXS01000004">
    <property type="protein sequence ID" value="SUH12924.1"/>
    <property type="molecule type" value="Genomic_DNA"/>
</dbReference>